<keyword evidence="2" id="KW-0732">Signal</keyword>
<dbReference type="EC" id="3.4.19.9" evidence="1"/>
<comment type="caution">
    <text evidence="4">The sequence shown here is derived from an EMBL/GenBank/DDBJ whole genome shotgun (WGS) entry which is preliminary data.</text>
</comment>
<feature type="domain" description="Glutamine amidotransferase" evidence="3">
    <location>
        <begin position="88"/>
        <end position="314"/>
    </location>
</feature>
<dbReference type="PANTHER" id="PTHR11315:SF0">
    <property type="entry name" value="FOLATE GAMMA-GLUTAMYL HYDROLASE"/>
    <property type="match status" value="1"/>
</dbReference>
<dbReference type="Proteomes" id="UP001318860">
    <property type="component" value="Unassembled WGS sequence"/>
</dbReference>
<keyword evidence="1" id="KW-0378">Hydrolase</keyword>
<evidence type="ECO:0000313" key="5">
    <source>
        <dbReference type="Proteomes" id="UP001318860"/>
    </source>
</evidence>
<organism evidence="4 5">
    <name type="scientific">Rehmannia glutinosa</name>
    <name type="common">Chinese foxglove</name>
    <dbReference type="NCBI Taxonomy" id="99300"/>
    <lineage>
        <taxon>Eukaryota</taxon>
        <taxon>Viridiplantae</taxon>
        <taxon>Streptophyta</taxon>
        <taxon>Embryophyta</taxon>
        <taxon>Tracheophyta</taxon>
        <taxon>Spermatophyta</taxon>
        <taxon>Magnoliopsida</taxon>
        <taxon>eudicotyledons</taxon>
        <taxon>Gunneridae</taxon>
        <taxon>Pentapetalae</taxon>
        <taxon>asterids</taxon>
        <taxon>lamiids</taxon>
        <taxon>Lamiales</taxon>
        <taxon>Orobanchaceae</taxon>
        <taxon>Rehmannieae</taxon>
        <taxon>Rehmannia</taxon>
    </lineage>
</organism>
<feature type="active site" description="Nucleophile" evidence="1">
    <location>
        <position position="158"/>
    </location>
</feature>
<evidence type="ECO:0000259" key="3">
    <source>
        <dbReference type="Pfam" id="PF00117"/>
    </source>
</evidence>
<dbReference type="InterPro" id="IPR015527">
    <property type="entry name" value="Pept_C26_g-glut_hydrolase"/>
</dbReference>
<evidence type="ECO:0000256" key="1">
    <source>
        <dbReference type="PROSITE-ProRule" id="PRU00607"/>
    </source>
</evidence>
<feature type="active site" evidence="1">
    <location>
        <position position="309"/>
    </location>
</feature>
<dbReference type="Pfam" id="PF00117">
    <property type="entry name" value="GATase"/>
    <property type="match status" value="1"/>
</dbReference>
<evidence type="ECO:0000313" key="4">
    <source>
        <dbReference type="EMBL" id="KAK6132594.1"/>
    </source>
</evidence>
<name>A0ABR0VBP2_REHGL</name>
<dbReference type="EMBL" id="JABTTQ020001254">
    <property type="protein sequence ID" value="KAK6132594.1"/>
    <property type="molecule type" value="Genomic_DNA"/>
</dbReference>
<gene>
    <name evidence="4" type="ORF">DH2020_033696</name>
</gene>
<feature type="signal peptide" evidence="2">
    <location>
        <begin position="1"/>
        <end position="23"/>
    </location>
</feature>
<dbReference type="PROSITE" id="PS51275">
    <property type="entry name" value="PEPTIDASE_C26_GGH"/>
    <property type="match status" value="1"/>
</dbReference>
<protein>
    <recommendedName>
        <fullName evidence="1">folate gamma-glutamyl hydrolase</fullName>
        <ecNumber evidence="1">3.4.19.9</ecNumber>
    </recommendedName>
</protein>
<dbReference type="PROSITE" id="PS51273">
    <property type="entry name" value="GATASE_TYPE_1"/>
    <property type="match status" value="1"/>
</dbReference>
<accession>A0ABR0VBP2</accession>
<keyword evidence="5" id="KW-1185">Reference proteome</keyword>
<reference evidence="4 5" key="1">
    <citation type="journal article" date="2021" name="Comput. Struct. Biotechnol. J.">
        <title>De novo genome assembly of the potent medicinal plant Rehmannia glutinosa using nanopore technology.</title>
        <authorList>
            <person name="Ma L."/>
            <person name="Dong C."/>
            <person name="Song C."/>
            <person name="Wang X."/>
            <person name="Zheng X."/>
            <person name="Niu Y."/>
            <person name="Chen S."/>
            <person name="Feng W."/>
        </authorList>
    </citation>
    <scope>NUCLEOTIDE SEQUENCE [LARGE SCALE GENOMIC DNA]</scope>
    <source>
        <strain evidence="4">DH-2019</strain>
    </source>
</reference>
<dbReference type="InterPro" id="IPR017926">
    <property type="entry name" value="GATASE"/>
</dbReference>
<dbReference type="PANTHER" id="PTHR11315">
    <property type="entry name" value="PROTEASE FAMILY C26 GAMMA-GLUTAMYL HYDROLASE"/>
    <property type="match status" value="1"/>
</dbReference>
<sequence length="383" mass="42531">MMNYLWIPLLIALSKELSGSANAHSTAVPLLMPSRHTGAFATVPRCPAADPNLNFRPVIGILSHPGDGASGRLNNASDASYIAASYVKFVESAGARVIPLIYNEPSEVLYEKLSLVNGVIFTGGWAKSGHYFEVVESIFKNVLRKNDAGDRFPLLAICLGFELLTMIVSEDKNILEEFSATDQASTLQFMSSINTNGTVFQSMNVYIVPDMPISPHWYTVATLNLLEQMKATTGFGDKSRFPPALLKKLSTECLVMQNHRYGISPEKFQKNKRLCSFFEILTTSADEDGKVYVSTIQAHGYPVTAVQWHPEKNAFEWGLSGIPHSEDAIQVTQHVANFFVREARMSMNRPSRRKVLDNLIYNYSPTYCGKAGRGFDEVYIFSS</sequence>
<proteinExistence type="predicted"/>
<dbReference type="Gene3D" id="3.40.50.880">
    <property type="match status" value="1"/>
</dbReference>
<comment type="catalytic activity">
    <reaction evidence="1">
        <text>(6S)-5,6,7,8-tetrahydrofolyl-(gamma-L-Glu)(n) + (n-1) H2O = (6S)-5,6,7,8-tetrahydrofolate + (n-1) L-glutamate</text>
        <dbReference type="Rhea" id="RHEA:56784"/>
        <dbReference type="Rhea" id="RHEA-COMP:14738"/>
        <dbReference type="ChEBI" id="CHEBI:15377"/>
        <dbReference type="ChEBI" id="CHEBI:29985"/>
        <dbReference type="ChEBI" id="CHEBI:57453"/>
        <dbReference type="ChEBI" id="CHEBI:141005"/>
        <dbReference type="EC" id="3.4.19.9"/>
    </reaction>
</comment>
<dbReference type="InterPro" id="IPR029062">
    <property type="entry name" value="Class_I_gatase-like"/>
</dbReference>
<feature type="chain" id="PRO_5046459026" description="folate gamma-glutamyl hydrolase" evidence="2">
    <location>
        <begin position="24"/>
        <end position="383"/>
    </location>
</feature>
<evidence type="ECO:0000256" key="2">
    <source>
        <dbReference type="SAM" id="SignalP"/>
    </source>
</evidence>
<dbReference type="SUPFAM" id="SSF52317">
    <property type="entry name" value="Class I glutamine amidotransferase-like"/>
    <property type="match status" value="1"/>
</dbReference>